<organism evidence="2">
    <name type="scientific">Lygus hesperus</name>
    <name type="common">Western plant bug</name>
    <dbReference type="NCBI Taxonomy" id="30085"/>
    <lineage>
        <taxon>Eukaryota</taxon>
        <taxon>Metazoa</taxon>
        <taxon>Ecdysozoa</taxon>
        <taxon>Arthropoda</taxon>
        <taxon>Hexapoda</taxon>
        <taxon>Insecta</taxon>
        <taxon>Pterygota</taxon>
        <taxon>Neoptera</taxon>
        <taxon>Paraneoptera</taxon>
        <taxon>Hemiptera</taxon>
        <taxon>Heteroptera</taxon>
        <taxon>Panheteroptera</taxon>
        <taxon>Cimicomorpha</taxon>
        <taxon>Miridae</taxon>
        <taxon>Mirini</taxon>
        <taxon>Lygus</taxon>
    </lineage>
</organism>
<sequence length="275" mass="30951">MIKVLTAVNVVGNSVGWYQAIYFYEYLTADLIHDHYQYQSVIPNSVCIIYNPYSVEKGRLPFTAIRLTKSFMELYASGKFISKNIQKYSIKSSNIFEELPIKICNSALDHAYIYELTSSKLIDGVNLHDCLNTSNTPLICKLIDLISGTGGCIDEFSVEQEKYRTSQLASMKQKMELAKRIEYINTENEVRAKWGRELLPLPDMQLLSKIPEQSRLESLLITSRIDLYGREIANLAYSTYTNQSILSSFIKSDIGSTATDDSGTGEVAPSTEGNV</sequence>
<dbReference type="Gene3D" id="3.40.140.10">
    <property type="entry name" value="Cytidine Deaminase, domain 2"/>
    <property type="match status" value="1"/>
</dbReference>
<dbReference type="GO" id="GO:0003743">
    <property type="term" value="F:translation initiation factor activity"/>
    <property type="evidence" value="ECO:0007669"/>
    <property type="project" value="UniProtKB-KW"/>
</dbReference>
<keyword evidence="2" id="KW-0648">Protein biosynthesis</keyword>
<evidence type="ECO:0000259" key="1">
    <source>
        <dbReference type="Pfam" id="PF19445"/>
    </source>
</evidence>
<dbReference type="InterPro" id="IPR045810">
    <property type="entry name" value="eIF3h_C"/>
</dbReference>
<feature type="domain" description="eIF3h C-terminal" evidence="1">
    <location>
        <begin position="57"/>
        <end position="240"/>
    </location>
</feature>
<reference evidence="2" key="1">
    <citation type="journal article" date="2016" name="Gigascience">
        <title>De novo construction of an expanded transcriptome assembly for the western tarnished plant bug, Lygus hesperus.</title>
        <authorList>
            <person name="Tassone E.E."/>
            <person name="Geib S.M."/>
            <person name="Hall B."/>
            <person name="Fabrick J.A."/>
            <person name="Brent C.S."/>
            <person name="Hull J.J."/>
        </authorList>
    </citation>
    <scope>NUCLEOTIDE SEQUENCE</scope>
</reference>
<gene>
    <name evidence="2" type="primary">TIF3H1_1</name>
    <name evidence="2" type="ORF">g.9182</name>
</gene>
<proteinExistence type="predicted"/>
<protein>
    <submittedName>
        <fullName evidence="2">Eukaryotic translation initiation factor 3 subunit H</fullName>
    </submittedName>
</protein>
<dbReference type="EMBL" id="GDHC01015660">
    <property type="protein sequence ID" value="JAQ02969.1"/>
    <property type="molecule type" value="Transcribed_RNA"/>
</dbReference>
<evidence type="ECO:0000313" key="2">
    <source>
        <dbReference type="EMBL" id="JAQ02969.1"/>
    </source>
</evidence>
<name>A0A146L516_LYGHE</name>
<keyword evidence="2" id="KW-0396">Initiation factor</keyword>
<accession>A0A146L516</accession>
<dbReference type="Pfam" id="PF19445">
    <property type="entry name" value="eIF3h_C"/>
    <property type="match status" value="1"/>
</dbReference>
<dbReference type="AlphaFoldDB" id="A0A146L516"/>